<proteinExistence type="predicted"/>
<feature type="transmembrane region" description="Helical" evidence="1">
    <location>
        <begin position="56"/>
        <end position="80"/>
    </location>
</feature>
<dbReference type="PANTHER" id="PTHR40465">
    <property type="entry name" value="CHROMOSOME 1, WHOLE GENOME SHOTGUN SEQUENCE"/>
    <property type="match status" value="1"/>
</dbReference>
<organism evidence="3 4">
    <name type="scientific">Ceriporiopsis subvermispora (strain B)</name>
    <name type="common">White-rot fungus</name>
    <name type="synonym">Gelatoporia subvermispora</name>
    <dbReference type="NCBI Taxonomy" id="914234"/>
    <lineage>
        <taxon>Eukaryota</taxon>
        <taxon>Fungi</taxon>
        <taxon>Dikarya</taxon>
        <taxon>Basidiomycota</taxon>
        <taxon>Agaricomycotina</taxon>
        <taxon>Agaricomycetes</taxon>
        <taxon>Polyporales</taxon>
        <taxon>Gelatoporiaceae</taxon>
        <taxon>Gelatoporia</taxon>
    </lineage>
</organism>
<evidence type="ECO:0000313" key="4">
    <source>
        <dbReference type="Proteomes" id="UP000016930"/>
    </source>
</evidence>
<feature type="transmembrane region" description="Helical" evidence="1">
    <location>
        <begin position="167"/>
        <end position="191"/>
    </location>
</feature>
<reference evidence="3 4" key="1">
    <citation type="journal article" date="2012" name="Proc. Natl. Acad. Sci. U.S.A.">
        <title>Comparative genomics of Ceriporiopsis subvermispora and Phanerochaete chrysosporium provide insight into selective ligninolysis.</title>
        <authorList>
            <person name="Fernandez-Fueyo E."/>
            <person name="Ruiz-Duenas F.J."/>
            <person name="Ferreira P."/>
            <person name="Floudas D."/>
            <person name="Hibbett D.S."/>
            <person name="Canessa P."/>
            <person name="Larrondo L.F."/>
            <person name="James T.Y."/>
            <person name="Seelenfreund D."/>
            <person name="Lobos S."/>
            <person name="Polanco R."/>
            <person name="Tello M."/>
            <person name="Honda Y."/>
            <person name="Watanabe T."/>
            <person name="Watanabe T."/>
            <person name="Ryu J.S."/>
            <person name="Kubicek C.P."/>
            <person name="Schmoll M."/>
            <person name="Gaskell J."/>
            <person name="Hammel K.E."/>
            <person name="St John F.J."/>
            <person name="Vanden Wymelenberg A."/>
            <person name="Sabat G."/>
            <person name="Splinter BonDurant S."/>
            <person name="Syed K."/>
            <person name="Yadav J.S."/>
            <person name="Doddapaneni H."/>
            <person name="Subramanian V."/>
            <person name="Lavin J.L."/>
            <person name="Oguiza J.A."/>
            <person name="Perez G."/>
            <person name="Pisabarro A.G."/>
            <person name="Ramirez L."/>
            <person name="Santoyo F."/>
            <person name="Master E."/>
            <person name="Coutinho P.M."/>
            <person name="Henrissat B."/>
            <person name="Lombard V."/>
            <person name="Magnuson J.K."/>
            <person name="Kuees U."/>
            <person name="Hori C."/>
            <person name="Igarashi K."/>
            <person name="Samejima M."/>
            <person name="Held B.W."/>
            <person name="Barry K.W."/>
            <person name="LaButti K.M."/>
            <person name="Lapidus A."/>
            <person name="Lindquist E.A."/>
            <person name="Lucas S.M."/>
            <person name="Riley R."/>
            <person name="Salamov A.A."/>
            <person name="Hoffmeister D."/>
            <person name="Schwenk D."/>
            <person name="Hadar Y."/>
            <person name="Yarden O."/>
            <person name="de Vries R.P."/>
            <person name="Wiebenga A."/>
            <person name="Stenlid J."/>
            <person name="Eastwood D."/>
            <person name="Grigoriev I.V."/>
            <person name="Berka R.M."/>
            <person name="Blanchette R.A."/>
            <person name="Kersten P."/>
            <person name="Martinez A.T."/>
            <person name="Vicuna R."/>
            <person name="Cullen D."/>
        </authorList>
    </citation>
    <scope>NUCLEOTIDE SEQUENCE [LARGE SCALE GENOMIC DNA]</scope>
    <source>
        <strain evidence="3 4">B</strain>
    </source>
</reference>
<feature type="domain" description="DUF6534" evidence="2">
    <location>
        <begin position="176"/>
        <end position="261"/>
    </location>
</feature>
<dbReference type="HOGENOM" id="CLU_046025_5_4_1"/>
<keyword evidence="1" id="KW-1133">Transmembrane helix</keyword>
<keyword evidence="4" id="KW-1185">Reference proteome</keyword>
<evidence type="ECO:0000259" key="2">
    <source>
        <dbReference type="Pfam" id="PF20152"/>
    </source>
</evidence>
<feature type="transmembrane region" description="Helical" evidence="1">
    <location>
        <begin position="92"/>
        <end position="116"/>
    </location>
</feature>
<feature type="transmembrane region" description="Helical" evidence="1">
    <location>
        <begin position="128"/>
        <end position="147"/>
    </location>
</feature>
<dbReference type="OrthoDB" id="2971182at2759"/>
<evidence type="ECO:0000313" key="3">
    <source>
        <dbReference type="EMBL" id="EMD31217.1"/>
    </source>
</evidence>
<name>M2QZ58_CERS8</name>
<dbReference type="InterPro" id="IPR045339">
    <property type="entry name" value="DUF6534"/>
</dbReference>
<protein>
    <recommendedName>
        <fullName evidence="2">DUF6534 domain-containing protein</fullName>
    </recommendedName>
</protein>
<feature type="transmembrane region" description="Helical" evidence="1">
    <location>
        <begin position="240"/>
        <end position="259"/>
    </location>
</feature>
<dbReference type="Pfam" id="PF20152">
    <property type="entry name" value="DUF6534"/>
    <property type="match status" value="1"/>
</dbReference>
<dbReference type="STRING" id="914234.M2QZ58"/>
<feature type="transmembrane region" description="Helical" evidence="1">
    <location>
        <begin position="20"/>
        <end position="44"/>
    </location>
</feature>
<keyword evidence="1" id="KW-0812">Transmembrane</keyword>
<dbReference type="PANTHER" id="PTHR40465:SF1">
    <property type="entry name" value="DUF6534 DOMAIN-CONTAINING PROTEIN"/>
    <property type="match status" value="1"/>
</dbReference>
<keyword evidence="1" id="KW-0472">Membrane</keyword>
<feature type="transmembrane region" description="Helical" evidence="1">
    <location>
        <begin position="203"/>
        <end position="228"/>
    </location>
</feature>
<evidence type="ECO:0000256" key="1">
    <source>
        <dbReference type="SAM" id="Phobius"/>
    </source>
</evidence>
<dbReference type="Proteomes" id="UP000016930">
    <property type="component" value="Unassembled WGS sequence"/>
</dbReference>
<gene>
    <name evidence="3" type="ORF">CERSUDRAFT_89243</name>
</gene>
<dbReference type="EMBL" id="KB445821">
    <property type="protein sequence ID" value="EMD31217.1"/>
    <property type="molecule type" value="Genomic_DNA"/>
</dbReference>
<accession>M2QZ58</accession>
<sequence>MSSSTIPSNVLHSQVEPSIGGSMLGMILSIMFYGVTLLQTYIYYDSYWGDPSLMRIYVAVLFVLDTAQVVAVIDAVWFYVVPNFGNVDALSGVHPSLAVEIGITISIGLLVQSFFAMRVRFMSGRNRIIPALIFALTLAQFALGIYYATISDRIDQPIAIQHRVIKILLASLACGMAADFLITTSLVYYLHRGRSGLRTTDRLINILITYTINTGSLTLLAAMCTIILNQLKPTLFWDVVPYFLLSKCYVNSTLATLNARTRLRNMTSGVTTDTAQLELGVLQEGSTPKGLHNNVASGIQFAVSTEITDTTAIESILVPEFA</sequence>
<dbReference type="AlphaFoldDB" id="M2QZ58"/>